<protein>
    <submittedName>
        <fullName evidence="2">Uncharacterized protein</fullName>
    </submittedName>
</protein>
<sequence length="66" mass="7191">MNACESPSTRVRHTHIPGEVEDLGDEGDVLKGQESEPKRSERADDKTIGRIQAHETGVLPQTKPVG</sequence>
<evidence type="ECO:0000256" key="1">
    <source>
        <dbReference type="SAM" id="MobiDB-lite"/>
    </source>
</evidence>
<dbReference type="OrthoDB" id="10547667at2759"/>
<dbReference type="AlphaFoldDB" id="A0A8I3A845"/>
<comment type="caution">
    <text evidence="2">The sequence shown here is derived from an EMBL/GenBank/DDBJ whole genome shotgun (WGS) entry which is preliminary data.</text>
</comment>
<gene>
    <name evidence="2" type="ORF">JVT61DRAFT_6179</name>
</gene>
<evidence type="ECO:0000313" key="3">
    <source>
        <dbReference type="Proteomes" id="UP000683000"/>
    </source>
</evidence>
<evidence type="ECO:0000313" key="2">
    <source>
        <dbReference type="EMBL" id="KAG6373536.1"/>
    </source>
</evidence>
<feature type="region of interest" description="Disordered" evidence="1">
    <location>
        <begin position="1"/>
        <end position="66"/>
    </location>
</feature>
<proteinExistence type="predicted"/>
<keyword evidence="3" id="KW-1185">Reference proteome</keyword>
<name>A0A8I3A845_9AGAM</name>
<accession>A0A8I3A845</accession>
<feature type="compositionally biased region" description="Basic and acidic residues" evidence="1">
    <location>
        <begin position="28"/>
        <end position="48"/>
    </location>
</feature>
<dbReference type="EMBL" id="JAGFBS010000021">
    <property type="protein sequence ID" value="KAG6373536.1"/>
    <property type="molecule type" value="Genomic_DNA"/>
</dbReference>
<reference evidence="2" key="1">
    <citation type="submission" date="2021-03" db="EMBL/GenBank/DDBJ databases">
        <title>Evolutionary innovations through gain and loss of genes in the ectomycorrhizal Boletales.</title>
        <authorList>
            <person name="Wu G."/>
            <person name="Miyauchi S."/>
            <person name="Morin E."/>
            <person name="Yang Z.-L."/>
            <person name="Xu J."/>
            <person name="Martin F.M."/>
        </authorList>
    </citation>
    <scope>NUCLEOTIDE SEQUENCE</scope>
    <source>
        <strain evidence="2">BR01</strain>
    </source>
</reference>
<dbReference type="Proteomes" id="UP000683000">
    <property type="component" value="Unassembled WGS sequence"/>
</dbReference>
<organism evidence="2 3">
    <name type="scientific">Boletus reticuloceps</name>
    <dbReference type="NCBI Taxonomy" id="495285"/>
    <lineage>
        <taxon>Eukaryota</taxon>
        <taxon>Fungi</taxon>
        <taxon>Dikarya</taxon>
        <taxon>Basidiomycota</taxon>
        <taxon>Agaricomycotina</taxon>
        <taxon>Agaricomycetes</taxon>
        <taxon>Agaricomycetidae</taxon>
        <taxon>Boletales</taxon>
        <taxon>Boletineae</taxon>
        <taxon>Boletaceae</taxon>
        <taxon>Boletoideae</taxon>
        <taxon>Boletus</taxon>
    </lineage>
</organism>